<accession>A0A6A5SZX5</accession>
<dbReference type="AlphaFoldDB" id="A0A6A5SZX5"/>
<dbReference type="Proteomes" id="UP000800038">
    <property type="component" value="Unassembled WGS sequence"/>
</dbReference>
<proteinExistence type="predicted"/>
<evidence type="ECO:0000313" key="3">
    <source>
        <dbReference type="Proteomes" id="UP000800038"/>
    </source>
</evidence>
<evidence type="ECO:0000256" key="1">
    <source>
        <dbReference type="SAM" id="SignalP"/>
    </source>
</evidence>
<protein>
    <recommendedName>
        <fullName evidence="4">Ecp2 effector protein domain-containing protein</fullName>
    </recommendedName>
</protein>
<dbReference type="EMBL" id="ML976013">
    <property type="protein sequence ID" value="KAF1944969.1"/>
    <property type="molecule type" value="Genomic_DNA"/>
</dbReference>
<sequence>MHLPITNPLIALTVAHSIARVQAGCYSQFGDIQWGPNKELAKAWVDSICTSASLSGTFAAGEFKSQCFVADFWSVAVFVVGWNGSSSDSATLADDECRFRLKNEIGGCSAGGQSWVNGWFFRYV</sequence>
<name>A0A6A5SZX5_9PLEO</name>
<evidence type="ECO:0008006" key="4">
    <source>
        <dbReference type="Google" id="ProtNLM"/>
    </source>
</evidence>
<organism evidence="2 3">
    <name type="scientific">Clathrospora elynae</name>
    <dbReference type="NCBI Taxonomy" id="706981"/>
    <lineage>
        <taxon>Eukaryota</taxon>
        <taxon>Fungi</taxon>
        <taxon>Dikarya</taxon>
        <taxon>Ascomycota</taxon>
        <taxon>Pezizomycotina</taxon>
        <taxon>Dothideomycetes</taxon>
        <taxon>Pleosporomycetidae</taxon>
        <taxon>Pleosporales</taxon>
        <taxon>Diademaceae</taxon>
        <taxon>Clathrospora</taxon>
    </lineage>
</organism>
<evidence type="ECO:0000313" key="2">
    <source>
        <dbReference type="EMBL" id="KAF1944969.1"/>
    </source>
</evidence>
<dbReference type="OrthoDB" id="3770800at2759"/>
<keyword evidence="1" id="KW-0732">Signal</keyword>
<gene>
    <name evidence="2" type="ORF">EJ02DRAFT_452059</name>
</gene>
<keyword evidence="3" id="KW-1185">Reference proteome</keyword>
<feature type="chain" id="PRO_5025348440" description="Ecp2 effector protein domain-containing protein" evidence="1">
    <location>
        <begin position="24"/>
        <end position="124"/>
    </location>
</feature>
<reference evidence="2" key="1">
    <citation type="journal article" date="2020" name="Stud. Mycol.">
        <title>101 Dothideomycetes genomes: a test case for predicting lifestyles and emergence of pathogens.</title>
        <authorList>
            <person name="Haridas S."/>
            <person name="Albert R."/>
            <person name="Binder M."/>
            <person name="Bloem J."/>
            <person name="Labutti K."/>
            <person name="Salamov A."/>
            <person name="Andreopoulos B."/>
            <person name="Baker S."/>
            <person name="Barry K."/>
            <person name="Bills G."/>
            <person name="Bluhm B."/>
            <person name="Cannon C."/>
            <person name="Castanera R."/>
            <person name="Culley D."/>
            <person name="Daum C."/>
            <person name="Ezra D."/>
            <person name="Gonzalez J."/>
            <person name="Henrissat B."/>
            <person name="Kuo A."/>
            <person name="Liang C."/>
            <person name="Lipzen A."/>
            <person name="Lutzoni F."/>
            <person name="Magnuson J."/>
            <person name="Mondo S."/>
            <person name="Nolan M."/>
            <person name="Ohm R."/>
            <person name="Pangilinan J."/>
            <person name="Park H.-J."/>
            <person name="Ramirez L."/>
            <person name="Alfaro M."/>
            <person name="Sun H."/>
            <person name="Tritt A."/>
            <person name="Yoshinaga Y."/>
            <person name="Zwiers L.-H."/>
            <person name="Turgeon B."/>
            <person name="Goodwin S."/>
            <person name="Spatafora J."/>
            <person name="Crous P."/>
            <person name="Grigoriev I."/>
        </authorList>
    </citation>
    <scope>NUCLEOTIDE SEQUENCE</scope>
    <source>
        <strain evidence="2">CBS 161.51</strain>
    </source>
</reference>
<feature type="signal peptide" evidence="1">
    <location>
        <begin position="1"/>
        <end position="23"/>
    </location>
</feature>